<sequence length="118" mass="13388">MTVPDTWAERQLQEALRTPFATPVTAYLTDVYICSCCAVGVIHHDARPAERELFLDGQRIRTSDIRSVSRDGHYWVIHTASQSRYVLVTFHADGGKKSFIDFLMILSNGFYSTPGRLH</sequence>
<name>A0A077F7M9_9PSED</name>
<dbReference type="HOGENOM" id="CLU_155878_1_0_6"/>
<reference evidence="1 2" key="1">
    <citation type="submission" date="2014-07" db="EMBL/GenBank/DDBJ databases">
        <authorList>
            <person name="Lee K."/>
            <person name="Lim J.Y."/>
            <person name="Hwang I."/>
        </authorList>
    </citation>
    <scope>NUCLEOTIDE SEQUENCE [LARGE SCALE GENOMIC DNA]</scope>
    <source>
        <strain evidence="1 2">KL28</strain>
    </source>
</reference>
<dbReference type="EMBL" id="CP009048">
    <property type="protein sequence ID" value="AIL59266.1"/>
    <property type="molecule type" value="Genomic_DNA"/>
</dbReference>
<organism evidence="1 2">
    <name type="scientific">Pseudomonas alkylphenolica</name>
    <dbReference type="NCBI Taxonomy" id="237609"/>
    <lineage>
        <taxon>Bacteria</taxon>
        <taxon>Pseudomonadati</taxon>
        <taxon>Pseudomonadota</taxon>
        <taxon>Gammaproteobacteria</taxon>
        <taxon>Pseudomonadales</taxon>
        <taxon>Pseudomonadaceae</taxon>
        <taxon>Pseudomonas</taxon>
    </lineage>
</organism>
<evidence type="ECO:0000313" key="2">
    <source>
        <dbReference type="Proteomes" id="UP000028931"/>
    </source>
</evidence>
<dbReference type="KEGG" id="palk:PSAKL28_00280"/>
<dbReference type="OrthoDB" id="7019655at2"/>
<evidence type="ECO:0000313" key="1">
    <source>
        <dbReference type="EMBL" id="AIL59266.1"/>
    </source>
</evidence>
<gene>
    <name evidence="1" type="ORF">PSAKL28_00280</name>
</gene>
<dbReference type="RefSeq" id="WP_038605061.1">
    <property type="nucleotide sequence ID" value="NZ_CP009048.1"/>
</dbReference>
<dbReference type="Proteomes" id="UP000028931">
    <property type="component" value="Chromosome"/>
</dbReference>
<protein>
    <submittedName>
        <fullName evidence="1">Uncharacterized protein</fullName>
    </submittedName>
</protein>
<dbReference type="AlphaFoldDB" id="A0A077F7M9"/>
<proteinExistence type="predicted"/>
<accession>A0A077F7M9</accession>